<dbReference type="SUPFAM" id="SSF57756">
    <property type="entry name" value="Retrovirus zinc finger-like domains"/>
    <property type="match status" value="1"/>
</dbReference>
<dbReference type="EMBL" id="CAJOBG010045662">
    <property type="protein sequence ID" value="CAF4446012.1"/>
    <property type="molecule type" value="Genomic_DNA"/>
</dbReference>
<evidence type="ECO:0000256" key="2">
    <source>
        <dbReference type="ARBA" id="ARBA00022695"/>
    </source>
</evidence>
<dbReference type="Proteomes" id="UP000663856">
    <property type="component" value="Unassembled WGS sequence"/>
</dbReference>
<evidence type="ECO:0000313" key="9">
    <source>
        <dbReference type="EMBL" id="CAF2148270.1"/>
    </source>
</evidence>
<evidence type="ECO:0000256" key="5">
    <source>
        <dbReference type="ARBA" id="ARBA00022801"/>
    </source>
</evidence>
<evidence type="ECO:0000256" key="1">
    <source>
        <dbReference type="ARBA" id="ARBA00022679"/>
    </source>
</evidence>
<comment type="caution">
    <text evidence="12">The sequence shown here is derived from an EMBL/GenBank/DDBJ whole genome shotgun (WGS) entry which is preliminary data.</text>
</comment>
<dbReference type="Proteomes" id="UP000663887">
    <property type="component" value="Unassembled WGS sequence"/>
</dbReference>
<evidence type="ECO:0000259" key="8">
    <source>
        <dbReference type="PROSITE" id="PS50175"/>
    </source>
</evidence>
<evidence type="ECO:0008006" key="14">
    <source>
        <dbReference type="Google" id="ProtNLM"/>
    </source>
</evidence>
<evidence type="ECO:0000259" key="7">
    <source>
        <dbReference type="PROSITE" id="PS50158"/>
    </source>
</evidence>
<dbReference type="InterPro" id="IPR036875">
    <property type="entry name" value="Znf_CCHC_sf"/>
</dbReference>
<evidence type="ECO:0000313" key="12">
    <source>
        <dbReference type="EMBL" id="CAF4446012.1"/>
    </source>
</evidence>
<keyword evidence="1" id="KW-0808">Transferase</keyword>
<reference evidence="12" key="1">
    <citation type="submission" date="2021-02" db="EMBL/GenBank/DDBJ databases">
        <authorList>
            <person name="Nowell W R."/>
        </authorList>
    </citation>
    <scope>NUCLEOTIDE SEQUENCE</scope>
</reference>
<keyword evidence="5" id="KW-0378">Hydrolase</keyword>
<keyword evidence="13" id="KW-1185">Reference proteome</keyword>
<dbReference type="PANTHER" id="PTHR37984">
    <property type="entry name" value="PROTEIN CBG26694"/>
    <property type="match status" value="1"/>
</dbReference>
<name>A0A820S1M0_9BILA</name>
<evidence type="ECO:0000256" key="3">
    <source>
        <dbReference type="ARBA" id="ARBA00022722"/>
    </source>
</evidence>
<keyword evidence="2" id="KW-0548">Nucleotidyltransferase</keyword>
<proteinExistence type="predicted"/>
<keyword evidence="4" id="KW-0255">Endonuclease</keyword>
<dbReference type="EMBL" id="CAJOBF010002385">
    <property type="protein sequence ID" value="CAF4030463.1"/>
    <property type="molecule type" value="Genomic_DNA"/>
</dbReference>
<dbReference type="InterPro" id="IPR001878">
    <property type="entry name" value="Znf_CCHC"/>
</dbReference>
<dbReference type="Proteomes" id="UP000663842">
    <property type="component" value="Unassembled WGS sequence"/>
</dbReference>
<evidence type="ECO:0000313" key="10">
    <source>
        <dbReference type="EMBL" id="CAF2231225.1"/>
    </source>
</evidence>
<protein>
    <recommendedName>
        <fullName evidence="14">CCHC-type domain-containing protein</fullName>
    </recommendedName>
</protein>
<dbReference type="EMBL" id="CAJNRG010013437">
    <property type="protein sequence ID" value="CAF2148270.1"/>
    <property type="molecule type" value="Genomic_DNA"/>
</dbReference>
<dbReference type="Gene3D" id="2.40.70.10">
    <property type="entry name" value="Acid Proteases"/>
    <property type="match status" value="1"/>
</dbReference>
<dbReference type="InterPro" id="IPR001995">
    <property type="entry name" value="Peptidase_A2_cat"/>
</dbReference>
<dbReference type="AlphaFoldDB" id="A0A820S1M0"/>
<dbReference type="EMBL" id="CAJNRF010017449">
    <property type="protein sequence ID" value="CAF2231225.1"/>
    <property type="molecule type" value="Genomic_DNA"/>
</dbReference>
<dbReference type="GO" id="GO:0008270">
    <property type="term" value="F:zinc ion binding"/>
    <property type="evidence" value="ECO:0007669"/>
    <property type="project" value="UniProtKB-KW"/>
</dbReference>
<sequence>MPVNRSTIEQASRSNTYRLHEFDPTSFDWDDWEILFDTYIDVECITDDKKKRNLLITALGVQPFKTLISVCKPKKPTEYTYEEIIRKLRTNYARVTFSSTERIKFFATHQESSQTLTDFANSLRDKAVTCKFPNSFYEDALITAFVGGLKTENVRKHLMQQNLETFEQTINTARIFESVLIQGANDKNYLSEEFPVMKIQESHKQSSESHYKSACSSCGSTDHPRSKCRFLNVTCHKCNKQGHIAKVCRSRAVPNESNVNTICSVTVEQISDEHPIRIPIQIDDLNVTFELDTGSPITIINERIWNDMGKPNLQPVKTTHCSYSGHSIDLKGEKMVNVNYNGRIARLRLLVGDSNRINILGRNWIDALHFNKVPLDQLMNHYKEGLGCVKMKTMDLHLNIT</sequence>
<keyword evidence="6" id="KW-0863">Zinc-finger</keyword>
<feature type="domain" description="Peptidase A2" evidence="8">
    <location>
        <begin position="287"/>
        <end position="364"/>
    </location>
</feature>
<dbReference type="Gene3D" id="4.10.60.10">
    <property type="entry name" value="Zinc finger, CCHC-type"/>
    <property type="match status" value="1"/>
</dbReference>
<dbReference type="Proteomes" id="UP000663866">
    <property type="component" value="Unassembled WGS sequence"/>
</dbReference>
<dbReference type="PROSITE" id="PS50158">
    <property type="entry name" value="ZF_CCHC"/>
    <property type="match status" value="1"/>
</dbReference>
<evidence type="ECO:0000313" key="11">
    <source>
        <dbReference type="EMBL" id="CAF4030463.1"/>
    </source>
</evidence>
<dbReference type="GO" id="GO:0016779">
    <property type="term" value="F:nucleotidyltransferase activity"/>
    <property type="evidence" value="ECO:0007669"/>
    <property type="project" value="UniProtKB-KW"/>
</dbReference>
<dbReference type="InterPro" id="IPR050951">
    <property type="entry name" value="Retrovirus_Pol_polyprotein"/>
</dbReference>
<keyword evidence="6" id="KW-0479">Metal-binding</keyword>
<dbReference type="InterPro" id="IPR021109">
    <property type="entry name" value="Peptidase_aspartic_dom_sf"/>
</dbReference>
<evidence type="ECO:0000256" key="4">
    <source>
        <dbReference type="ARBA" id="ARBA00022759"/>
    </source>
</evidence>
<accession>A0A820S1M0</accession>
<dbReference type="GO" id="GO:0004190">
    <property type="term" value="F:aspartic-type endopeptidase activity"/>
    <property type="evidence" value="ECO:0007669"/>
    <property type="project" value="InterPro"/>
</dbReference>
<dbReference type="GO" id="GO:0006508">
    <property type="term" value="P:proteolysis"/>
    <property type="evidence" value="ECO:0007669"/>
    <property type="project" value="InterPro"/>
</dbReference>
<dbReference type="SUPFAM" id="SSF50630">
    <property type="entry name" value="Acid proteases"/>
    <property type="match status" value="1"/>
</dbReference>
<keyword evidence="3" id="KW-0540">Nuclease</keyword>
<feature type="domain" description="CCHC-type" evidence="7">
    <location>
        <begin position="235"/>
        <end position="250"/>
    </location>
</feature>
<dbReference type="SMART" id="SM00343">
    <property type="entry name" value="ZnF_C2HC"/>
    <property type="match status" value="2"/>
</dbReference>
<dbReference type="GO" id="GO:0004519">
    <property type="term" value="F:endonuclease activity"/>
    <property type="evidence" value="ECO:0007669"/>
    <property type="project" value="UniProtKB-KW"/>
</dbReference>
<evidence type="ECO:0000256" key="6">
    <source>
        <dbReference type="PROSITE-ProRule" id="PRU00047"/>
    </source>
</evidence>
<dbReference type="PANTHER" id="PTHR37984:SF5">
    <property type="entry name" value="PROTEIN NYNRIN-LIKE"/>
    <property type="match status" value="1"/>
</dbReference>
<gene>
    <name evidence="12" type="ORF">OVN521_LOCUS37590</name>
    <name evidence="11" type="ORF">UXM345_LOCUS17962</name>
    <name evidence="10" type="ORF">WKI299_LOCUS36027</name>
    <name evidence="9" type="ORF">XDN619_LOCUS28153</name>
</gene>
<evidence type="ECO:0000313" key="13">
    <source>
        <dbReference type="Proteomes" id="UP000663866"/>
    </source>
</evidence>
<dbReference type="GO" id="GO:0003676">
    <property type="term" value="F:nucleic acid binding"/>
    <property type="evidence" value="ECO:0007669"/>
    <property type="project" value="InterPro"/>
</dbReference>
<organism evidence="12 13">
    <name type="scientific">Rotaria magnacalcarata</name>
    <dbReference type="NCBI Taxonomy" id="392030"/>
    <lineage>
        <taxon>Eukaryota</taxon>
        <taxon>Metazoa</taxon>
        <taxon>Spiralia</taxon>
        <taxon>Gnathifera</taxon>
        <taxon>Rotifera</taxon>
        <taxon>Eurotatoria</taxon>
        <taxon>Bdelloidea</taxon>
        <taxon>Philodinida</taxon>
        <taxon>Philodinidae</taxon>
        <taxon>Rotaria</taxon>
    </lineage>
</organism>
<keyword evidence="6" id="KW-0862">Zinc</keyword>
<dbReference type="PROSITE" id="PS50175">
    <property type="entry name" value="ASP_PROT_RETROV"/>
    <property type="match status" value="1"/>
</dbReference>